<feature type="transmembrane region" description="Helical" evidence="4">
    <location>
        <begin position="159"/>
        <end position="180"/>
    </location>
</feature>
<organism evidence="5 6">
    <name type="scientific">Tieghemiomyces parasiticus</name>
    <dbReference type="NCBI Taxonomy" id="78921"/>
    <lineage>
        <taxon>Eukaryota</taxon>
        <taxon>Fungi</taxon>
        <taxon>Fungi incertae sedis</taxon>
        <taxon>Zoopagomycota</taxon>
        <taxon>Kickxellomycotina</taxon>
        <taxon>Dimargaritomycetes</taxon>
        <taxon>Dimargaritales</taxon>
        <taxon>Dimargaritaceae</taxon>
        <taxon>Tieghemiomyces</taxon>
    </lineage>
</organism>
<feature type="region of interest" description="Disordered" evidence="3">
    <location>
        <begin position="1"/>
        <end position="45"/>
    </location>
</feature>
<dbReference type="AlphaFoldDB" id="A0A9W8AF50"/>
<keyword evidence="4" id="KW-1133">Transmembrane helix</keyword>
<evidence type="ECO:0000256" key="4">
    <source>
        <dbReference type="SAM" id="Phobius"/>
    </source>
</evidence>
<dbReference type="GO" id="GO:0016020">
    <property type="term" value="C:membrane"/>
    <property type="evidence" value="ECO:0007669"/>
    <property type="project" value="UniProtKB-SubCell"/>
</dbReference>
<gene>
    <name evidence="5" type="ORF">IWQ60_000271</name>
</gene>
<evidence type="ECO:0000256" key="1">
    <source>
        <dbReference type="ARBA" id="ARBA00004370"/>
    </source>
</evidence>
<reference evidence="5" key="1">
    <citation type="submission" date="2022-07" db="EMBL/GenBank/DDBJ databases">
        <title>Phylogenomic reconstructions and comparative analyses of Kickxellomycotina fungi.</title>
        <authorList>
            <person name="Reynolds N.K."/>
            <person name="Stajich J.E."/>
            <person name="Barry K."/>
            <person name="Grigoriev I.V."/>
            <person name="Crous P."/>
            <person name="Smith M.E."/>
        </authorList>
    </citation>
    <scope>NUCLEOTIDE SEQUENCE</scope>
    <source>
        <strain evidence="5">RSA 861</strain>
    </source>
</reference>
<dbReference type="EMBL" id="JANBPT010000006">
    <property type="protein sequence ID" value="KAJ1930486.1"/>
    <property type="molecule type" value="Genomic_DNA"/>
</dbReference>
<protein>
    <recommendedName>
        <fullName evidence="7">Late embryogenesis abundant protein LEA-2 subgroup domain-containing protein</fullName>
    </recommendedName>
</protein>
<keyword evidence="4" id="KW-0812">Transmembrane</keyword>
<dbReference type="PANTHER" id="PTHR31234:SF2">
    <property type="entry name" value="OS05G0199100 PROTEIN"/>
    <property type="match status" value="1"/>
</dbReference>
<evidence type="ECO:0008006" key="7">
    <source>
        <dbReference type="Google" id="ProtNLM"/>
    </source>
</evidence>
<proteinExistence type="predicted"/>
<dbReference type="OrthoDB" id="5561344at2759"/>
<sequence length="371" mass="40483">MSRYLDADRRRDPLNDGASYRSAGNSNPYGHDPFATPTTQSTAAFDPQRQTQYTEANSVLDYYHGQPDIDLGSPEAERRYLNRAPAPGVDTAAPYHPGSPNDVHAPLQPSAATLAEDDYAFKREPTLAYPAPQEPALRPRRSAFRRYCCCCCRNRKSTLICLTILVIILAGVGVTLYFVWPRIPTVEVTGVSLTSQNPRLSTTQLATRRAILPDDSPVGLMHSIRRDVTTGASVPIYFSIKAYNPNYIPWTLSNVTVTGTLPVTVDGSTVDYPLGQGALDAAVTFPKMANTTFELPYQLSLDPSANGFNQAAQQFISKCATSSDIRISYRAVVEVRGISWLGIKPTISDSTNFNCPADTVLKLGLNALLGQ</sequence>
<dbReference type="PANTHER" id="PTHR31234">
    <property type="entry name" value="LATE EMBRYOGENESIS ABUNDANT (LEA) HYDROXYPROLINE-RICH GLYCOPROTEIN FAMILY"/>
    <property type="match status" value="1"/>
</dbReference>
<keyword evidence="2 4" id="KW-0472">Membrane</keyword>
<evidence type="ECO:0000256" key="3">
    <source>
        <dbReference type="SAM" id="MobiDB-lite"/>
    </source>
</evidence>
<evidence type="ECO:0000313" key="5">
    <source>
        <dbReference type="EMBL" id="KAJ1930486.1"/>
    </source>
</evidence>
<feature type="compositionally biased region" description="Polar residues" evidence="3">
    <location>
        <begin position="36"/>
        <end position="45"/>
    </location>
</feature>
<dbReference type="GO" id="GO:0098542">
    <property type="term" value="P:defense response to other organism"/>
    <property type="evidence" value="ECO:0007669"/>
    <property type="project" value="InterPro"/>
</dbReference>
<dbReference type="InterPro" id="IPR044839">
    <property type="entry name" value="NDR1-like"/>
</dbReference>
<name>A0A9W8AF50_9FUNG</name>
<dbReference type="Proteomes" id="UP001150569">
    <property type="component" value="Unassembled WGS sequence"/>
</dbReference>
<evidence type="ECO:0000256" key="2">
    <source>
        <dbReference type="ARBA" id="ARBA00023136"/>
    </source>
</evidence>
<comment type="caution">
    <text evidence="5">The sequence shown here is derived from an EMBL/GenBank/DDBJ whole genome shotgun (WGS) entry which is preliminary data.</text>
</comment>
<accession>A0A9W8AF50</accession>
<comment type="subcellular location">
    <subcellularLocation>
        <location evidence="1">Membrane</location>
    </subcellularLocation>
</comment>
<evidence type="ECO:0000313" key="6">
    <source>
        <dbReference type="Proteomes" id="UP001150569"/>
    </source>
</evidence>
<feature type="compositionally biased region" description="Basic and acidic residues" evidence="3">
    <location>
        <begin position="1"/>
        <end position="14"/>
    </location>
</feature>
<keyword evidence="6" id="KW-1185">Reference proteome</keyword>